<comment type="caution">
    <text evidence="2">The sequence shown here is derived from an EMBL/GenBank/DDBJ whole genome shotgun (WGS) entry which is preliminary data.</text>
</comment>
<dbReference type="Proteomes" id="UP000193411">
    <property type="component" value="Unassembled WGS sequence"/>
</dbReference>
<keyword evidence="1" id="KW-0812">Transmembrane</keyword>
<protein>
    <submittedName>
        <fullName evidence="2">Uncharacterized protein</fullName>
    </submittedName>
</protein>
<sequence>MPTMGSAAAVENSGSLLYSDLDDGHVIAPSSPVILTTGMSMATGMLSSGHLPLSPTSPSKATGLAASRKTREQKRLARFQRTTLIVLSMLVFLVLTSCAGFAIWMTTYDFFGDTLSSLCARIYVFAAVCHWTQISHIV</sequence>
<evidence type="ECO:0000313" key="2">
    <source>
        <dbReference type="EMBL" id="ORZ35063.1"/>
    </source>
</evidence>
<keyword evidence="1" id="KW-1133">Transmembrane helix</keyword>
<dbReference type="AlphaFoldDB" id="A0A1Y2HMZ5"/>
<evidence type="ECO:0000256" key="1">
    <source>
        <dbReference type="SAM" id="Phobius"/>
    </source>
</evidence>
<proteinExistence type="predicted"/>
<feature type="transmembrane region" description="Helical" evidence="1">
    <location>
        <begin position="84"/>
        <end position="105"/>
    </location>
</feature>
<evidence type="ECO:0000313" key="3">
    <source>
        <dbReference type="Proteomes" id="UP000193411"/>
    </source>
</evidence>
<keyword evidence="3" id="KW-1185">Reference proteome</keyword>
<name>A0A1Y2HMZ5_9FUNG</name>
<accession>A0A1Y2HMZ5</accession>
<organism evidence="2 3">
    <name type="scientific">Catenaria anguillulae PL171</name>
    <dbReference type="NCBI Taxonomy" id="765915"/>
    <lineage>
        <taxon>Eukaryota</taxon>
        <taxon>Fungi</taxon>
        <taxon>Fungi incertae sedis</taxon>
        <taxon>Blastocladiomycota</taxon>
        <taxon>Blastocladiomycetes</taxon>
        <taxon>Blastocladiales</taxon>
        <taxon>Catenariaceae</taxon>
        <taxon>Catenaria</taxon>
    </lineage>
</organism>
<feature type="non-terminal residue" evidence="2">
    <location>
        <position position="138"/>
    </location>
</feature>
<dbReference type="EMBL" id="MCFL01000024">
    <property type="protein sequence ID" value="ORZ35063.1"/>
    <property type="molecule type" value="Genomic_DNA"/>
</dbReference>
<reference evidence="2 3" key="1">
    <citation type="submission" date="2016-07" db="EMBL/GenBank/DDBJ databases">
        <title>Pervasive Adenine N6-methylation of Active Genes in Fungi.</title>
        <authorList>
            <consortium name="DOE Joint Genome Institute"/>
            <person name="Mondo S.J."/>
            <person name="Dannebaum R.O."/>
            <person name="Kuo R.C."/>
            <person name="Labutti K."/>
            <person name="Haridas S."/>
            <person name="Kuo A."/>
            <person name="Salamov A."/>
            <person name="Ahrendt S.R."/>
            <person name="Lipzen A."/>
            <person name="Sullivan W."/>
            <person name="Andreopoulos W.B."/>
            <person name="Clum A."/>
            <person name="Lindquist E."/>
            <person name="Daum C."/>
            <person name="Ramamoorthy G.K."/>
            <person name="Gryganskyi A."/>
            <person name="Culley D."/>
            <person name="Magnuson J.K."/>
            <person name="James T.Y."/>
            <person name="O'Malley M.A."/>
            <person name="Stajich J.E."/>
            <person name="Spatafora J.W."/>
            <person name="Visel A."/>
            <person name="Grigoriev I.V."/>
        </authorList>
    </citation>
    <scope>NUCLEOTIDE SEQUENCE [LARGE SCALE GENOMIC DNA]</scope>
    <source>
        <strain evidence="2 3">PL171</strain>
    </source>
</reference>
<gene>
    <name evidence="2" type="ORF">BCR44DRAFT_380003</name>
</gene>
<keyword evidence="1" id="KW-0472">Membrane</keyword>